<evidence type="ECO:0000313" key="1">
    <source>
        <dbReference type="EMBL" id="KAJ1899110.1"/>
    </source>
</evidence>
<dbReference type="EMBL" id="JANBPG010000181">
    <property type="protein sequence ID" value="KAJ1899110.1"/>
    <property type="molecule type" value="Genomic_DNA"/>
</dbReference>
<gene>
    <name evidence="1" type="ORF">LPJ66_002328</name>
</gene>
<protein>
    <submittedName>
        <fullName evidence="1">Uncharacterized protein</fullName>
    </submittedName>
</protein>
<sequence length="1032" mass="111699">MDDESLSNGSRTPGPLSAPSDTAAAADAVPSPSLAKWWRSTTTPGIGLPGFGTSGHKWSSDDTGRLEIARTKSHHDDHADPQVPRSFPALFPTFRAENEATASWMIPRVRSALYNSGNILAPGAPVRRNANDKGIRSRYSSYTTIDWLNDDIREQARLRAMRAISGSKGWWLNHVWDPIQGWLLVVVVGTLCGLFAGFISEWTELLAGWKSGYCQANWQLSQTACCRQSAVECEYWHEWGDSHALSGKTIFILVGSIYTILAAAMVVRSATRITVNNHGVSSSVESSLSPTVKLAYYGAGSGIPEVKSILAGFVIHGFLGVRILIVKALGLIMCCASGIMAGKEGPMVQIASSLGNISTRIFDKYYRNESKKREIISAAAAAGVSVAFGAPIGGVLFSLEEVSYFFPNKTMLRSLTCALVAALVLKVYDPFGTGKLVLFQTTYDMDYHWFEMVAFVVIGVFGGLYGAAFCRLNMAINRLRKNTRIGRYPIIEVAMITSLTLALSYGNPFTRVGLGELVGSLFQECPAADSHTPYTGDGSSIEELLCVAGQELSDYMPLLVLLGLALLNRAFFAIITFGMKVPSGLVLPSMSIGALFGRIVGSYMEYLTQASSGTSFFAQCPADSRCVIPGVYALVGAGATLTGATHTTIAVVAILMELTGNLIYTLPVLVGVMTARWVTQYFSSNGIYDLLLEHAGHPYFDMKTQYIHTRRTAAELMQLDIEAICVDYEGKNTIALLSERLERISARGLADGGFPIVNARGHLLGWIACAELEFAIARCNKLDSSTVCFFNNPLWQADYVAQDPMAIPHFRTPIDFVKAKSRQGDNSGFQGGNHSTDTTAASRVNQTRVSPLSQLHQQWHSIRWGSTILSNDAADFAIAAVADSTPLLSAAEGVTQPLSYQSGEQTAIHRTSVGSSSASCGDKYGDNGNIDDGASNEQSELTSCLSVSPKMAQAHITTVPYYQDRPNDFTPFVDQTPLTLSTNSPIELVANLLGRLGMSYLCVVDKGVYCGTIFKKTYIGYAKELEESGFIR</sequence>
<organism evidence="1 2">
    <name type="scientific">Kickxella alabastrina</name>
    <dbReference type="NCBI Taxonomy" id="61397"/>
    <lineage>
        <taxon>Eukaryota</taxon>
        <taxon>Fungi</taxon>
        <taxon>Fungi incertae sedis</taxon>
        <taxon>Zoopagomycota</taxon>
        <taxon>Kickxellomycotina</taxon>
        <taxon>Kickxellomycetes</taxon>
        <taxon>Kickxellales</taxon>
        <taxon>Kickxellaceae</taxon>
        <taxon>Kickxella</taxon>
    </lineage>
</organism>
<comment type="caution">
    <text evidence="1">The sequence shown here is derived from an EMBL/GenBank/DDBJ whole genome shotgun (WGS) entry which is preliminary data.</text>
</comment>
<dbReference type="Proteomes" id="UP001150581">
    <property type="component" value="Unassembled WGS sequence"/>
</dbReference>
<name>A0ACC1IR39_9FUNG</name>
<proteinExistence type="predicted"/>
<accession>A0ACC1IR39</accession>
<keyword evidence="2" id="KW-1185">Reference proteome</keyword>
<reference evidence="1" key="1">
    <citation type="submission" date="2022-07" db="EMBL/GenBank/DDBJ databases">
        <title>Phylogenomic reconstructions and comparative analyses of Kickxellomycotina fungi.</title>
        <authorList>
            <person name="Reynolds N.K."/>
            <person name="Stajich J.E."/>
            <person name="Barry K."/>
            <person name="Grigoriev I.V."/>
            <person name="Crous P."/>
            <person name="Smith M.E."/>
        </authorList>
    </citation>
    <scope>NUCLEOTIDE SEQUENCE</scope>
    <source>
        <strain evidence="1">Benny 63K</strain>
    </source>
</reference>
<evidence type="ECO:0000313" key="2">
    <source>
        <dbReference type="Proteomes" id="UP001150581"/>
    </source>
</evidence>